<accession>A0AA38HJI0</accession>
<dbReference type="Proteomes" id="UP001168821">
    <property type="component" value="Unassembled WGS sequence"/>
</dbReference>
<dbReference type="AlphaFoldDB" id="A0AA38HJI0"/>
<evidence type="ECO:0000313" key="1">
    <source>
        <dbReference type="EMBL" id="KAJ3628670.1"/>
    </source>
</evidence>
<reference evidence="1" key="1">
    <citation type="journal article" date="2023" name="G3 (Bethesda)">
        <title>Whole genome assemblies of Zophobas morio and Tenebrio molitor.</title>
        <authorList>
            <person name="Kaur S."/>
            <person name="Stinson S.A."/>
            <person name="diCenzo G.C."/>
        </authorList>
    </citation>
    <scope>NUCLEOTIDE SEQUENCE</scope>
    <source>
        <strain evidence="1">QUZm001</strain>
    </source>
</reference>
<organism evidence="1 2">
    <name type="scientific">Zophobas morio</name>
    <dbReference type="NCBI Taxonomy" id="2755281"/>
    <lineage>
        <taxon>Eukaryota</taxon>
        <taxon>Metazoa</taxon>
        <taxon>Ecdysozoa</taxon>
        <taxon>Arthropoda</taxon>
        <taxon>Hexapoda</taxon>
        <taxon>Insecta</taxon>
        <taxon>Pterygota</taxon>
        <taxon>Neoptera</taxon>
        <taxon>Endopterygota</taxon>
        <taxon>Coleoptera</taxon>
        <taxon>Polyphaga</taxon>
        <taxon>Cucujiformia</taxon>
        <taxon>Tenebrionidae</taxon>
        <taxon>Zophobas</taxon>
    </lineage>
</organism>
<comment type="caution">
    <text evidence="1">The sequence shown here is derived from an EMBL/GenBank/DDBJ whole genome shotgun (WGS) entry which is preliminary data.</text>
</comment>
<feature type="non-terminal residue" evidence="1">
    <location>
        <position position="298"/>
    </location>
</feature>
<dbReference type="Gene3D" id="3.90.550.20">
    <property type="match status" value="1"/>
</dbReference>
<sequence length="298" mass="35267">MDDPESSFLMQKFNVEIVKVNNEMRLMYPTNGDIRELYSFREEGSFQEPFKTGQLVYLDKTGVIEVQEAKESELLLDNNLNYHPPVELVIPIDGVSVNSDQWGKECFIILGSRLRKVYYDVELKCWGWFNDKYWNNRKLKQLVVYDGRNFKPSDQVQNIPTLVVNTERLTLPIVPKVPYHAIKLPKKIHFFVQDIDIEPYLERYKNFLGIIVHYDIDQALMPVFTRIIQRQVTFVWNNVKEDTSFFTFFHQSELGKYYEAARTSKYLDVAHDIMRYQIIKEKGGIFAPYRNVLLRPLL</sequence>
<keyword evidence="2" id="KW-1185">Reference proteome</keyword>
<dbReference type="EMBL" id="JALNTZ010001167">
    <property type="protein sequence ID" value="KAJ3628670.1"/>
    <property type="molecule type" value="Genomic_DNA"/>
</dbReference>
<name>A0AA38HJI0_9CUCU</name>
<protein>
    <submittedName>
        <fullName evidence="1">Uncharacterized protein</fullName>
    </submittedName>
</protein>
<gene>
    <name evidence="1" type="ORF">Zmor_003988</name>
</gene>
<evidence type="ECO:0000313" key="2">
    <source>
        <dbReference type="Proteomes" id="UP001168821"/>
    </source>
</evidence>
<proteinExistence type="predicted"/>